<keyword evidence="1" id="KW-0732">Signal</keyword>
<evidence type="ECO:0000313" key="5">
    <source>
        <dbReference type="Proteomes" id="UP000325313"/>
    </source>
</evidence>
<sequence>MLLIFIVLLIHGMGSFVEAFGCLDHVHGFPYSGCLASVAGADVVETIDAHWIIEGATYDCSSDRNGFIRPVCCAKDENMPKRLLKDEFLSDCRTEDGDVFQWPLPW</sequence>
<organism evidence="2 4">
    <name type="scientific">Puccinia graminis f. sp. tritici</name>
    <dbReference type="NCBI Taxonomy" id="56615"/>
    <lineage>
        <taxon>Eukaryota</taxon>
        <taxon>Fungi</taxon>
        <taxon>Dikarya</taxon>
        <taxon>Basidiomycota</taxon>
        <taxon>Pucciniomycotina</taxon>
        <taxon>Pucciniomycetes</taxon>
        <taxon>Pucciniales</taxon>
        <taxon>Pucciniaceae</taxon>
        <taxon>Puccinia</taxon>
    </lineage>
</organism>
<evidence type="ECO:0000256" key="1">
    <source>
        <dbReference type="SAM" id="SignalP"/>
    </source>
</evidence>
<reference evidence="4 5" key="1">
    <citation type="submission" date="2019-05" db="EMBL/GenBank/DDBJ databases">
        <title>Emergence of the Ug99 lineage of the wheat stem rust pathogen through somatic hybridization.</title>
        <authorList>
            <person name="Li F."/>
            <person name="Upadhyaya N.M."/>
            <person name="Sperschneider J."/>
            <person name="Matny O."/>
            <person name="Nguyen-Phuc H."/>
            <person name="Mago R."/>
            <person name="Raley C."/>
            <person name="Miller M.E."/>
            <person name="Silverstein K.A.T."/>
            <person name="Henningsen E."/>
            <person name="Hirsch C.D."/>
            <person name="Visser B."/>
            <person name="Pretorius Z.A."/>
            <person name="Steffenson B.J."/>
            <person name="Schwessinger B."/>
            <person name="Dodds P.N."/>
            <person name="Figueroa M."/>
        </authorList>
    </citation>
    <scope>NUCLEOTIDE SEQUENCE [LARGE SCALE GENOMIC DNA]</scope>
    <source>
        <strain evidence="2">21-0</strain>
        <strain evidence="3 5">Ug99</strain>
    </source>
</reference>
<feature type="signal peptide" evidence="1">
    <location>
        <begin position="1"/>
        <end position="19"/>
    </location>
</feature>
<dbReference type="EMBL" id="VSWC01000197">
    <property type="protein sequence ID" value="KAA1064706.1"/>
    <property type="molecule type" value="Genomic_DNA"/>
</dbReference>
<comment type="caution">
    <text evidence="2">The sequence shown here is derived from an EMBL/GenBank/DDBJ whole genome shotgun (WGS) entry which is preliminary data.</text>
</comment>
<feature type="chain" id="PRO_5036136977" description="Hydrophobin" evidence="1">
    <location>
        <begin position="20"/>
        <end position="106"/>
    </location>
</feature>
<dbReference type="EMBL" id="VDEP01000506">
    <property type="protein sequence ID" value="KAA1068170.1"/>
    <property type="molecule type" value="Genomic_DNA"/>
</dbReference>
<gene>
    <name evidence="2" type="ORF">PGT21_012244</name>
    <name evidence="3" type="ORF">PGTUg99_023866</name>
</gene>
<evidence type="ECO:0000313" key="4">
    <source>
        <dbReference type="Proteomes" id="UP000324748"/>
    </source>
</evidence>
<dbReference type="Proteomes" id="UP000324748">
    <property type="component" value="Unassembled WGS sequence"/>
</dbReference>
<accession>A0A5B0LKT7</accession>
<proteinExistence type="predicted"/>
<protein>
    <recommendedName>
        <fullName evidence="6">Hydrophobin</fullName>
    </recommendedName>
</protein>
<evidence type="ECO:0000313" key="3">
    <source>
        <dbReference type="EMBL" id="KAA1068170.1"/>
    </source>
</evidence>
<evidence type="ECO:0000313" key="2">
    <source>
        <dbReference type="EMBL" id="KAA1064706.1"/>
    </source>
</evidence>
<evidence type="ECO:0008006" key="6">
    <source>
        <dbReference type="Google" id="ProtNLM"/>
    </source>
</evidence>
<dbReference type="AlphaFoldDB" id="A0A5B0LKT7"/>
<dbReference type="Proteomes" id="UP000325313">
    <property type="component" value="Unassembled WGS sequence"/>
</dbReference>
<keyword evidence="4" id="KW-1185">Reference proteome</keyword>
<name>A0A5B0LKT7_PUCGR</name>